<reference evidence="1 2" key="1">
    <citation type="submission" date="2018-10" db="EMBL/GenBank/DDBJ databases">
        <title>Kocuria tytouropygialis sp. nov., isolated from the uropygial gland of an American barn owl (Tyto furcata).</title>
        <authorList>
            <person name="Braun M.S."/>
            <person name="Wang E."/>
            <person name="Zimmermann S."/>
            <person name="Wagner H."/>
            <person name="Wink M."/>
        </authorList>
    </citation>
    <scope>NUCLEOTIDE SEQUENCE [LARGE SCALE GENOMIC DNA]</scope>
    <source>
        <strain evidence="1 2">442</strain>
    </source>
</reference>
<evidence type="ECO:0000313" key="1">
    <source>
        <dbReference type="EMBL" id="RKQ32922.1"/>
    </source>
</evidence>
<name>A0A495A0F5_9MICC</name>
<gene>
    <name evidence="1" type="ORF">C1C97_012115</name>
</gene>
<comment type="caution">
    <text evidence="1">The sequence shown here is derived from an EMBL/GenBank/DDBJ whole genome shotgun (WGS) entry which is preliminary data.</text>
</comment>
<sequence>MAEQSIIWLDATTGYGVTWDGRRIAPVIRGRRKHPALVDWLDTAQAAGATRVMLTGKLPEVEPGRPHWLAAETPGWRHGAHWLDSPPTGRYYHEATTAPGDPKARPVEVATAAAWFGNARLGIHQAAEAWRLVTAALQRVEPKLTALMKSPAATGQNLWALSMPEGLDPVPVDDDIAAEIHATSGQHHIEQLVAGPGFYEHPDCVPLIDPAVTGPDIPGFAYVDGRFMYAGLCNELAVGPARRLTGEQAAGMFDQSPYAPARYRVRFQVPEGWTSLGIWGVQAEDGRSWYYPNRPGATAETWVDAAELRVGAAHGWRFRFVEAVEFTATKPAVRGEKRAVAARPLDTFAERLTGAREAVESAQVAPVIRDAARAALRAILLQTIGTFASRGRSSTVTVATMNDVPAECMGSVRKAAGGRFTYVAPPRMTERQRAFYHPELAAQVWGRARARVLDGTKREPAGALHVDPAHLLGINGDAIYTTTVPRWALPTEQGGFDNGKAGRLRVQGYLPGPLPVPTTRAARDVLMHRAEAVGFHGETGSGHE</sequence>
<organism evidence="1 2">
    <name type="scientific">Kocuria tytonis</name>
    <dbReference type="NCBI Taxonomy" id="2054280"/>
    <lineage>
        <taxon>Bacteria</taxon>
        <taxon>Bacillati</taxon>
        <taxon>Actinomycetota</taxon>
        <taxon>Actinomycetes</taxon>
        <taxon>Micrococcales</taxon>
        <taxon>Micrococcaceae</taxon>
        <taxon>Kocuria</taxon>
    </lineage>
</organism>
<dbReference type="EMBL" id="PNJG02000007">
    <property type="protein sequence ID" value="RKQ32922.1"/>
    <property type="molecule type" value="Genomic_DNA"/>
</dbReference>
<accession>A0A495A0F5</accession>
<protein>
    <submittedName>
        <fullName evidence="1">Uncharacterized protein</fullName>
    </submittedName>
</protein>
<dbReference type="OrthoDB" id="4919249at2"/>
<dbReference type="AlphaFoldDB" id="A0A495A0F5"/>
<evidence type="ECO:0000313" key="2">
    <source>
        <dbReference type="Proteomes" id="UP000249516"/>
    </source>
</evidence>
<dbReference type="RefSeq" id="WP_121032102.1">
    <property type="nucleotide sequence ID" value="NZ_PNJG02000007.1"/>
</dbReference>
<proteinExistence type="predicted"/>
<dbReference type="Proteomes" id="UP000249516">
    <property type="component" value="Unassembled WGS sequence"/>
</dbReference>
<keyword evidence="2" id="KW-1185">Reference proteome</keyword>